<protein>
    <recommendedName>
        <fullName evidence="2">Tail fiber protein</fullName>
    </recommendedName>
</protein>
<evidence type="ECO:0008006" key="2">
    <source>
        <dbReference type="Google" id="ProtNLM"/>
    </source>
</evidence>
<proteinExistence type="predicted"/>
<evidence type="ECO:0000313" key="1">
    <source>
        <dbReference type="EMBL" id="XCH40902.1"/>
    </source>
</evidence>
<gene>
    <name evidence="1" type="ORF">QSPPMHGG_CDS0046</name>
</gene>
<accession>A0AAU8GHA3</accession>
<reference evidence="1" key="1">
    <citation type="submission" date="2024-05" db="EMBL/GenBank/DDBJ databases">
        <authorList>
            <person name="Mugo M.M."/>
            <person name="Musyoki A.M."/>
            <person name="Makumi A.M."/>
            <person name="Mutai I."/>
            <person name="Drechsel O."/>
            <person name="Kering K.K."/>
            <person name="Muturi P."/>
            <person name="Mbae C.K."/>
            <person name="Kariuki S.M."/>
        </authorList>
    </citation>
    <scope>NUCLEOTIDE SEQUENCE</scope>
</reference>
<name>A0AAU8GHA3_9CAUD</name>
<dbReference type="EMBL" id="PP856725">
    <property type="protein sequence ID" value="XCH40902.1"/>
    <property type="molecule type" value="Genomic_DNA"/>
</dbReference>
<organism evidence="1">
    <name type="scientific">Salmonella phage vB_SEnST11_KE26</name>
    <dbReference type="NCBI Taxonomy" id="3161177"/>
    <lineage>
        <taxon>Viruses</taxon>
        <taxon>Duplodnaviria</taxon>
        <taxon>Heunggongvirae</taxon>
        <taxon>Uroviricota</taxon>
        <taxon>Caudoviricetes</taxon>
        <taxon>Rosemountvirus</taxon>
    </lineage>
</organism>
<sequence length="66" mass="7367">MPLIKVTVVKLGKDERPEVTRTVLSDEEWNNYTQSQLRLKAVRSKAGKVLTLVTANTVVVTEVIIS</sequence>